<protein>
    <submittedName>
        <fullName evidence="1">Uncharacterized protein</fullName>
    </submittedName>
</protein>
<proteinExistence type="predicted"/>
<dbReference type="Proteomes" id="UP001390669">
    <property type="component" value="Unassembled WGS sequence"/>
</dbReference>
<dbReference type="EMBL" id="JAYMRW010000009">
    <property type="protein sequence ID" value="MEM5450031.1"/>
    <property type="molecule type" value="Genomic_DNA"/>
</dbReference>
<reference evidence="1 2" key="1">
    <citation type="submission" date="2024-01" db="EMBL/GenBank/DDBJ databases">
        <title>The diversity of rhizobia nodulating Mimosa spp. in eleven states of Brazil covering several biomes is determined by host plant, location, and edaphic factors.</title>
        <authorList>
            <person name="Rouws L."/>
            <person name="Barauna A."/>
            <person name="Beukes C."/>
            <person name="De Faria S.M."/>
            <person name="Gross E."/>
            <person name="Dos Reis Junior F.B."/>
            <person name="Simon M."/>
            <person name="Maluk M."/>
            <person name="Odee D.W."/>
            <person name="Kenicer G."/>
            <person name="Young J.P.W."/>
            <person name="Reis V.M."/>
            <person name="Zilli J."/>
            <person name="James E.K."/>
        </authorList>
    </citation>
    <scope>NUCLEOTIDE SEQUENCE [LARGE SCALE GENOMIC DNA]</scope>
    <source>
        <strain evidence="1 2">JPY164</strain>
    </source>
</reference>
<sequence length="147" mass="16549">MAKEKWSLFRWIPKQHAAAAVEKKLMSHNGSALWVFDLEQSYRPGRAISGNAWLVAYDLDRTAESNIKTRQHIDFESAGFRGEAAHPADVIIKENEKGAYGIGRMRQSTTKFHVTARFATKNEVASALGLDKKEVTDGYRPGRTWPT</sequence>
<evidence type="ECO:0000313" key="2">
    <source>
        <dbReference type="Proteomes" id="UP001390669"/>
    </source>
</evidence>
<dbReference type="RefSeq" id="WP_368603374.1">
    <property type="nucleotide sequence ID" value="NZ_JAYMRW010000009.1"/>
</dbReference>
<gene>
    <name evidence="1" type="ORF">VSR33_21385</name>
</gene>
<keyword evidence="2" id="KW-1185">Reference proteome</keyword>
<name>A0ABU9SF87_9BURK</name>
<organism evidence="1 2">
    <name type="scientific">Paraburkholderia guartelaensis</name>
    <dbReference type="NCBI Taxonomy" id="2546446"/>
    <lineage>
        <taxon>Bacteria</taxon>
        <taxon>Pseudomonadati</taxon>
        <taxon>Pseudomonadota</taxon>
        <taxon>Betaproteobacteria</taxon>
        <taxon>Burkholderiales</taxon>
        <taxon>Burkholderiaceae</taxon>
        <taxon>Paraburkholderia</taxon>
    </lineage>
</organism>
<evidence type="ECO:0000313" key="1">
    <source>
        <dbReference type="EMBL" id="MEM5450031.1"/>
    </source>
</evidence>
<accession>A0ABU9SF87</accession>
<comment type="caution">
    <text evidence="1">The sequence shown here is derived from an EMBL/GenBank/DDBJ whole genome shotgun (WGS) entry which is preliminary data.</text>
</comment>